<gene>
    <name evidence="1" type="ORF">UV59_C0019G0028</name>
</gene>
<reference evidence="1 2" key="1">
    <citation type="journal article" date="2015" name="Nature">
        <title>rRNA introns, odd ribosomes, and small enigmatic genomes across a large radiation of phyla.</title>
        <authorList>
            <person name="Brown C.T."/>
            <person name="Hug L.A."/>
            <person name="Thomas B.C."/>
            <person name="Sharon I."/>
            <person name="Castelle C.J."/>
            <person name="Singh A."/>
            <person name="Wilkins M.J."/>
            <person name="Williams K.H."/>
            <person name="Banfield J.F."/>
        </authorList>
    </citation>
    <scope>NUCLEOTIDE SEQUENCE [LARGE SCALE GENOMIC DNA]</scope>
</reference>
<organism evidence="1 2">
    <name type="scientific">Candidatus Gottesmanbacteria bacterium GW2011_GWA1_43_11</name>
    <dbReference type="NCBI Taxonomy" id="1618436"/>
    <lineage>
        <taxon>Bacteria</taxon>
        <taxon>Candidatus Gottesmaniibacteriota</taxon>
    </lineage>
</organism>
<name>A0A0G1FC62_9BACT</name>
<sequence length="48" mass="5253">MPAFLLITIPIIVAVLFLGIMTLPDEDASGKSNTSLGKIITRKKKLKR</sequence>
<dbReference type="STRING" id="1618436.UV59_C0019G0028"/>
<evidence type="ECO:0000313" key="1">
    <source>
        <dbReference type="EMBL" id="KKS84453.1"/>
    </source>
</evidence>
<dbReference type="AlphaFoldDB" id="A0A0G1FC62"/>
<protein>
    <submittedName>
        <fullName evidence="1">Uncharacterized protein</fullName>
    </submittedName>
</protein>
<proteinExistence type="predicted"/>
<accession>A0A0G1FC62</accession>
<dbReference type="Proteomes" id="UP000034543">
    <property type="component" value="Unassembled WGS sequence"/>
</dbReference>
<comment type="caution">
    <text evidence="1">The sequence shown here is derived from an EMBL/GenBank/DDBJ whole genome shotgun (WGS) entry which is preliminary data.</text>
</comment>
<dbReference type="EMBL" id="LCFB01000019">
    <property type="protein sequence ID" value="KKS84453.1"/>
    <property type="molecule type" value="Genomic_DNA"/>
</dbReference>
<evidence type="ECO:0000313" key="2">
    <source>
        <dbReference type="Proteomes" id="UP000034543"/>
    </source>
</evidence>